<accession>A0A0R3QFA3</accession>
<dbReference type="GO" id="GO:0008526">
    <property type="term" value="F:phosphatidylinositol transfer activity"/>
    <property type="evidence" value="ECO:0007669"/>
    <property type="project" value="TreeGrafter"/>
</dbReference>
<dbReference type="PRINTS" id="PR00391">
    <property type="entry name" value="PITRANSFER"/>
</dbReference>
<evidence type="ECO:0000313" key="3">
    <source>
        <dbReference type="EMBL" id="VDO16579.1"/>
    </source>
</evidence>
<dbReference type="EMBL" id="UZAG01004243">
    <property type="protein sequence ID" value="VDO16579.1"/>
    <property type="molecule type" value="Genomic_DNA"/>
</dbReference>
<dbReference type="WBParaSite" id="BTMF_0000504901-mRNA-1">
    <property type="protein sequence ID" value="BTMF_0000504901-mRNA-1"/>
    <property type="gene ID" value="BTMF_0000504901"/>
</dbReference>
<evidence type="ECO:0000259" key="2">
    <source>
        <dbReference type="Pfam" id="PF02121"/>
    </source>
</evidence>
<keyword evidence="1" id="KW-0812">Transmembrane</keyword>
<sequence length="133" mass="15085">MIIKVGILRFFDFVLWAFMGIGSYAMWGGGIVVEFRILMPLEMDEYYRGQLFAVSETSKNETGGGDGVLVLENDGFTSTTVRPGHSITGIYTHKIYRTKSKSPWALRKIFPDAAFVLHEECWNAFPYCKTVIK</sequence>
<keyword evidence="1" id="KW-0472">Membrane</keyword>
<keyword evidence="1" id="KW-1133">Transmembrane helix</keyword>
<dbReference type="SUPFAM" id="SSF55961">
    <property type="entry name" value="Bet v1-like"/>
    <property type="match status" value="1"/>
</dbReference>
<evidence type="ECO:0000313" key="5">
    <source>
        <dbReference type="WBParaSite" id="BTMF_0000504901-mRNA-1"/>
    </source>
</evidence>
<dbReference type="Proteomes" id="UP000280834">
    <property type="component" value="Unassembled WGS sequence"/>
</dbReference>
<name>A0A0R3QFA3_9BILA</name>
<dbReference type="InterPro" id="IPR055261">
    <property type="entry name" value="PI_transfer_N"/>
</dbReference>
<dbReference type="STRING" id="42155.A0A0R3QFA3"/>
<dbReference type="PANTHER" id="PTHR10658:SF35">
    <property type="entry name" value="PHOSPHATIDYLINOSITOL TRANSFER PROTEIN"/>
    <property type="match status" value="1"/>
</dbReference>
<dbReference type="GO" id="GO:0035091">
    <property type="term" value="F:phosphatidylinositol binding"/>
    <property type="evidence" value="ECO:0007669"/>
    <property type="project" value="TreeGrafter"/>
</dbReference>
<reference evidence="3 4" key="2">
    <citation type="submission" date="2018-11" db="EMBL/GenBank/DDBJ databases">
        <authorList>
            <consortium name="Pathogen Informatics"/>
        </authorList>
    </citation>
    <scope>NUCLEOTIDE SEQUENCE [LARGE SCALE GENOMIC DNA]</scope>
</reference>
<dbReference type="InterPro" id="IPR023393">
    <property type="entry name" value="START-like_dom_sf"/>
</dbReference>
<feature type="transmembrane region" description="Helical" evidence="1">
    <location>
        <begin position="13"/>
        <end position="33"/>
    </location>
</feature>
<dbReference type="GO" id="GO:0008525">
    <property type="term" value="F:phosphatidylcholine transporter activity"/>
    <property type="evidence" value="ECO:0007669"/>
    <property type="project" value="TreeGrafter"/>
</dbReference>
<evidence type="ECO:0000256" key="1">
    <source>
        <dbReference type="SAM" id="Phobius"/>
    </source>
</evidence>
<dbReference type="Gene3D" id="3.30.530.20">
    <property type="match status" value="1"/>
</dbReference>
<protein>
    <submittedName>
        <fullName evidence="5">Phosphatidylinositol transfer protein</fullName>
    </submittedName>
</protein>
<dbReference type="GO" id="GO:0031210">
    <property type="term" value="F:phosphatidylcholine binding"/>
    <property type="evidence" value="ECO:0007669"/>
    <property type="project" value="TreeGrafter"/>
</dbReference>
<gene>
    <name evidence="3" type="ORF">BTMF_LOCUS4335</name>
</gene>
<dbReference type="InterPro" id="IPR001666">
    <property type="entry name" value="PI_transfer"/>
</dbReference>
<dbReference type="AlphaFoldDB" id="A0A0R3QFA3"/>
<dbReference type="PANTHER" id="PTHR10658">
    <property type="entry name" value="PHOSPHATIDYLINOSITOL TRANSFER PROTEIN"/>
    <property type="match status" value="1"/>
</dbReference>
<evidence type="ECO:0000313" key="4">
    <source>
        <dbReference type="Proteomes" id="UP000280834"/>
    </source>
</evidence>
<dbReference type="GO" id="GO:0005737">
    <property type="term" value="C:cytoplasm"/>
    <property type="evidence" value="ECO:0007669"/>
    <property type="project" value="TreeGrafter"/>
</dbReference>
<feature type="domain" description="Phosphatidylinositol transfer protein N-terminal" evidence="2">
    <location>
        <begin position="32"/>
        <end position="132"/>
    </location>
</feature>
<dbReference type="Pfam" id="PF02121">
    <property type="entry name" value="IP_trans"/>
    <property type="match status" value="1"/>
</dbReference>
<proteinExistence type="predicted"/>
<organism evidence="5">
    <name type="scientific">Brugia timori</name>
    <dbReference type="NCBI Taxonomy" id="42155"/>
    <lineage>
        <taxon>Eukaryota</taxon>
        <taxon>Metazoa</taxon>
        <taxon>Ecdysozoa</taxon>
        <taxon>Nematoda</taxon>
        <taxon>Chromadorea</taxon>
        <taxon>Rhabditida</taxon>
        <taxon>Spirurina</taxon>
        <taxon>Spiruromorpha</taxon>
        <taxon>Filarioidea</taxon>
        <taxon>Onchocercidae</taxon>
        <taxon>Brugia</taxon>
    </lineage>
</organism>
<keyword evidence="4" id="KW-1185">Reference proteome</keyword>
<reference evidence="5" key="1">
    <citation type="submission" date="2017-02" db="UniProtKB">
        <authorList>
            <consortium name="WormBaseParasite"/>
        </authorList>
    </citation>
    <scope>IDENTIFICATION</scope>
</reference>